<comment type="pathway">
    <text evidence="2">Carotenoid biosynthesis.</text>
</comment>
<keyword evidence="6 8" id="KW-0472">Membrane</keyword>
<evidence type="ECO:0000313" key="10">
    <source>
        <dbReference type="Proteomes" id="UP000237983"/>
    </source>
</evidence>
<keyword evidence="7" id="KW-0413">Isomerase</keyword>
<evidence type="ECO:0000256" key="7">
    <source>
        <dbReference type="ARBA" id="ARBA00023235"/>
    </source>
</evidence>
<comment type="caution">
    <text evidence="9">The sequence shown here is derived from an EMBL/GenBank/DDBJ whole genome shotgun (WGS) entry which is preliminary data.</text>
</comment>
<gene>
    <name evidence="9" type="ORF">B0I08_105211</name>
</gene>
<dbReference type="InterPro" id="IPR017825">
    <property type="entry name" value="Lycopene_cyclase_dom"/>
</dbReference>
<feature type="transmembrane region" description="Helical" evidence="8">
    <location>
        <begin position="6"/>
        <end position="24"/>
    </location>
</feature>
<dbReference type="NCBIfam" id="TIGR03462">
    <property type="entry name" value="CarR_dom_SF"/>
    <property type="match status" value="1"/>
</dbReference>
<keyword evidence="10" id="KW-1185">Reference proteome</keyword>
<keyword evidence="3 8" id="KW-0812">Transmembrane</keyword>
<evidence type="ECO:0000256" key="1">
    <source>
        <dbReference type="ARBA" id="ARBA00004141"/>
    </source>
</evidence>
<dbReference type="GO" id="GO:0016117">
    <property type="term" value="P:carotenoid biosynthetic process"/>
    <property type="evidence" value="ECO:0007669"/>
    <property type="project" value="UniProtKB-KW"/>
</dbReference>
<evidence type="ECO:0000256" key="3">
    <source>
        <dbReference type="ARBA" id="ARBA00022692"/>
    </source>
</evidence>
<evidence type="ECO:0000256" key="2">
    <source>
        <dbReference type="ARBA" id="ARBA00004829"/>
    </source>
</evidence>
<reference evidence="9 10" key="1">
    <citation type="submission" date="2018-03" db="EMBL/GenBank/DDBJ databases">
        <title>Genomic Encyclopedia of Type Strains, Phase III (KMG-III): the genomes of soil and plant-associated and newly described type strains.</title>
        <authorList>
            <person name="Whitman W."/>
        </authorList>
    </citation>
    <scope>NUCLEOTIDE SEQUENCE [LARGE SCALE GENOMIC DNA]</scope>
    <source>
        <strain evidence="9 10">CGMCC 1.12484</strain>
    </source>
</reference>
<evidence type="ECO:0000256" key="5">
    <source>
        <dbReference type="ARBA" id="ARBA00022989"/>
    </source>
</evidence>
<dbReference type="GO" id="GO:0016872">
    <property type="term" value="F:intramolecular lyase activity"/>
    <property type="evidence" value="ECO:0007669"/>
    <property type="project" value="InterPro"/>
</dbReference>
<evidence type="ECO:0000256" key="6">
    <source>
        <dbReference type="ARBA" id="ARBA00023136"/>
    </source>
</evidence>
<organism evidence="9 10">
    <name type="scientific">Glaciihabitans tibetensis</name>
    <dbReference type="NCBI Taxonomy" id="1266600"/>
    <lineage>
        <taxon>Bacteria</taxon>
        <taxon>Bacillati</taxon>
        <taxon>Actinomycetota</taxon>
        <taxon>Actinomycetes</taxon>
        <taxon>Micrococcales</taxon>
        <taxon>Microbacteriaceae</taxon>
        <taxon>Glaciihabitans</taxon>
    </lineage>
</organism>
<name>A0A2T0VD00_9MICO</name>
<evidence type="ECO:0000256" key="4">
    <source>
        <dbReference type="ARBA" id="ARBA00022746"/>
    </source>
</evidence>
<feature type="transmembrane region" description="Helical" evidence="8">
    <location>
        <begin position="36"/>
        <end position="60"/>
    </location>
</feature>
<keyword evidence="4" id="KW-0125">Carotenoid biosynthesis</keyword>
<feature type="transmembrane region" description="Helical" evidence="8">
    <location>
        <begin position="80"/>
        <end position="101"/>
    </location>
</feature>
<evidence type="ECO:0000256" key="8">
    <source>
        <dbReference type="SAM" id="Phobius"/>
    </source>
</evidence>
<accession>A0A2T0VD00</accession>
<dbReference type="GO" id="GO:0016020">
    <property type="term" value="C:membrane"/>
    <property type="evidence" value="ECO:0007669"/>
    <property type="project" value="UniProtKB-SubCell"/>
</dbReference>
<evidence type="ECO:0000313" key="9">
    <source>
        <dbReference type="EMBL" id="PRY68046.1"/>
    </source>
</evidence>
<dbReference type="EMBL" id="PVTL01000005">
    <property type="protein sequence ID" value="PRY68046.1"/>
    <property type="molecule type" value="Genomic_DNA"/>
</dbReference>
<comment type="subcellular location">
    <subcellularLocation>
        <location evidence="1">Membrane</location>
        <topology evidence="1">Multi-pass membrane protein</topology>
    </subcellularLocation>
</comment>
<dbReference type="AlphaFoldDB" id="A0A2T0VD00"/>
<dbReference type="OrthoDB" id="4774157at2"/>
<protein>
    <submittedName>
        <fullName evidence="9">Lycopene cyclase domain-containing protein</fullName>
    </submittedName>
</protein>
<sequence>MGLIYLGALAISLTGMVVLDRRFTLFFWQDARRASIVLAAGVVFFLVWDLFGIGLGIFFRGETSFMTGLQLAPELPVEELFFLILLCYQTMNVFAAAVRVVDAAGRRRAARNNPTTAPSPVRSDLR</sequence>
<dbReference type="Proteomes" id="UP000237983">
    <property type="component" value="Unassembled WGS sequence"/>
</dbReference>
<proteinExistence type="predicted"/>
<dbReference type="RefSeq" id="WP_106212701.1">
    <property type="nucleotide sequence ID" value="NZ_PVTL01000005.1"/>
</dbReference>
<dbReference type="GO" id="GO:0045436">
    <property type="term" value="F:lycopene beta cyclase activity"/>
    <property type="evidence" value="ECO:0007669"/>
    <property type="project" value="UniProtKB-ARBA"/>
</dbReference>
<keyword evidence="5 8" id="KW-1133">Transmembrane helix</keyword>